<evidence type="ECO:0000313" key="1">
    <source>
        <dbReference type="EMBL" id="CAF1488752.1"/>
    </source>
</evidence>
<dbReference type="Proteomes" id="UP000663891">
    <property type="component" value="Unassembled WGS sequence"/>
</dbReference>
<name>A0A815SEP5_9BILA</name>
<dbReference type="EMBL" id="CAJNON010001852">
    <property type="protein sequence ID" value="CAF1488752.1"/>
    <property type="molecule type" value="Genomic_DNA"/>
</dbReference>
<protein>
    <submittedName>
        <fullName evidence="1">Uncharacterized protein</fullName>
    </submittedName>
</protein>
<organism evidence="1 2">
    <name type="scientific">Adineta steineri</name>
    <dbReference type="NCBI Taxonomy" id="433720"/>
    <lineage>
        <taxon>Eukaryota</taxon>
        <taxon>Metazoa</taxon>
        <taxon>Spiralia</taxon>
        <taxon>Gnathifera</taxon>
        <taxon>Rotifera</taxon>
        <taxon>Eurotatoria</taxon>
        <taxon>Bdelloidea</taxon>
        <taxon>Adinetida</taxon>
        <taxon>Adinetidae</taxon>
        <taxon>Adineta</taxon>
    </lineage>
</organism>
<sequence>KFLHIDMSPPLRVKIEYCDMNKEQSPPLKFVYLINSPNSITINKLISILQDFIITQFGYRNIHLVDLTTDDGYVLMKNDTCNDILINNEKLICIDMNQFVVNTIDTINTDEAWFRLTHYDSTDNTDKSLTVGMNNTGKLYIYLFGGENHRKIYLFNIIELLTIARDNQKAASRLKMKISETSSCDWFVEAKWEQDSDANNTILLIGNLKTGDMIEMRTGKLRINLDESARTIGKWEVIDVSDEAKDNNYIIEQEQARFNELKDLIPPPKRTGPNLNITTTPNQIEMHECEGDSAIRMIQGDESSVETTQEMFARNGSFYNYVTFTGIIISKKPVILPEILTQKRTAPVEKPISIVRMNVQYQRQDGKWIDCQNAKIIHPSTQSNDKQRIATTILNIEPDKVVSVSVEAAIPVKGKPNRNNTTRSRAHRSLPQPLKLKIIVTDNLSKTCSLRIEQMNEPLELMTSEIFLQNEQNKIKKLIAFVYADDCEYDERLWMAVYISNDDSLIINNESSSVDLHKSQMRTMQWDAKRNKKNEEFIDFFGTSQTKVTSLFDSETYLFYAVRIELTTTTSQTVETILLPLNEIK</sequence>
<dbReference type="OrthoDB" id="10016625at2759"/>
<dbReference type="AlphaFoldDB" id="A0A815SEP5"/>
<gene>
    <name evidence="1" type="ORF">VCS650_LOCUS41580</name>
</gene>
<reference evidence="1" key="1">
    <citation type="submission" date="2021-02" db="EMBL/GenBank/DDBJ databases">
        <authorList>
            <person name="Nowell W R."/>
        </authorList>
    </citation>
    <scope>NUCLEOTIDE SEQUENCE</scope>
</reference>
<accession>A0A815SEP5</accession>
<comment type="caution">
    <text evidence="1">The sequence shown here is derived from an EMBL/GenBank/DDBJ whole genome shotgun (WGS) entry which is preliminary data.</text>
</comment>
<proteinExistence type="predicted"/>
<evidence type="ECO:0000313" key="2">
    <source>
        <dbReference type="Proteomes" id="UP000663891"/>
    </source>
</evidence>
<feature type="non-terminal residue" evidence="1">
    <location>
        <position position="1"/>
    </location>
</feature>